<dbReference type="EMBL" id="VAFL01000018">
    <property type="protein sequence ID" value="TKW64943.1"/>
    <property type="molecule type" value="Genomic_DNA"/>
</dbReference>
<evidence type="ECO:0000313" key="4">
    <source>
        <dbReference type="Proteomes" id="UP000315344"/>
    </source>
</evidence>
<comment type="caution">
    <text evidence="3">The sequence shown here is derived from an EMBL/GenBank/DDBJ whole genome shotgun (WGS) entry which is preliminary data.</text>
</comment>
<feature type="transmembrane region" description="Helical" evidence="1">
    <location>
        <begin position="142"/>
        <end position="162"/>
    </location>
</feature>
<dbReference type="Pfam" id="PF07331">
    <property type="entry name" value="TctB"/>
    <property type="match status" value="1"/>
</dbReference>
<dbReference type="AlphaFoldDB" id="A0A533I1M9"/>
<feature type="domain" description="DUF1468" evidence="2">
    <location>
        <begin position="17"/>
        <end position="167"/>
    </location>
</feature>
<name>A0A533I1M9_PARDE</name>
<keyword evidence="1" id="KW-1133">Transmembrane helix</keyword>
<organism evidence="3 4">
    <name type="scientific">Paracoccus denitrificans</name>
    <dbReference type="NCBI Taxonomy" id="266"/>
    <lineage>
        <taxon>Bacteria</taxon>
        <taxon>Pseudomonadati</taxon>
        <taxon>Pseudomonadota</taxon>
        <taxon>Alphaproteobacteria</taxon>
        <taxon>Rhodobacterales</taxon>
        <taxon>Paracoccaceae</taxon>
        <taxon>Paracoccus</taxon>
    </lineage>
</organism>
<evidence type="ECO:0000259" key="2">
    <source>
        <dbReference type="Pfam" id="PF07331"/>
    </source>
</evidence>
<dbReference type="Proteomes" id="UP000315344">
    <property type="component" value="Unassembled WGS sequence"/>
</dbReference>
<gene>
    <name evidence="3" type="ORF">DI616_17070</name>
</gene>
<proteinExistence type="predicted"/>
<accession>A0A533I1M9</accession>
<feature type="transmembrane region" description="Helical" evidence="1">
    <location>
        <begin position="112"/>
        <end position="130"/>
    </location>
</feature>
<keyword evidence="1" id="KW-0812">Transmembrane</keyword>
<feature type="transmembrane region" description="Helical" evidence="1">
    <location>
        <begin position="46"/>
        <end position="67"/>
    </location>
</feature>
<feature type="transmembrane region" description="Helical" evidence="1">
    <location>
        <begin position="88"/>
        <end position="106"/>
    </location>
</feature>
<sequence length="171" mass="18521">MIGKEAAMSGRLNGQVLFAIALIVLNTIYASQIVKLGMPFATGEPGPAFLPILLSGLLYLMMGGILVGELRKARAGTGDMLQSDTVPSIGFVGPLLMMALTIMFIIGFYYTGYLASAAAYTFLIALYFNYEQGSGWTRALTVSAATAIAVTVFGWLFFVKLFDLYLPLWEF</sequence>
<keyword evidence="1" id="KW-0472">Membrane</keyword>
<dbReference type="InterPro" id="IPR009936">
    <property type="entry name" value="DUF1468"/>
</dbReference>
<protein>
    <submittedName>
        <fullName evidence="3">Tripartite tricarboxylate transporter TctB family protein</fullName>
    </submittedName>
</protein>
<evidence type="ECO:0000256" key="1">
    <source>
        <dbReference type="SAM" id="Phobius"/>
    </source>
</evidence>
<reference evidence="3 4" key="1">
    <citation type="journal article" date="2017" name="Nat. Commun.">
        <title>In situ click chemistry generation of cyclooxygenase-2 inhibitors.</title>
        <authorList>
            <person name="Bhardwaj A."/>
            <person name="Kaur J."/>
            <person name="Wuest M."/>
            <person name="Wuest F."/>
        </authorList>
    </citation>
    <scope>NUCLEOTIDE SEQUENCE [LARGE SCALE GENOMIC DNA]</scope>
    <source>
        <strain evidence="3">S2_012_000_R3_94</strain>
    </source>
</reference>
<evidence type="ECO:0000313" key="3">
    <source>
        <dbReference type="EMBL" id="TKW64943.1"/>
    </source>
</evidence>